<reference evidence="1" key="1">
    <citation type="submission" date="2020-08" db="EMBL/GenBank/DDBJ databases">
        <title>Multicomponent nature underlies the extraordinary mechanical properties of spider dragline silk.</title>
        <authorList>
            <person name="Kono N."/>
            <person name="Nakamura H."/>
            <person name="Mori M."/>
            <person name="Yoshida Y."/>
            <person name="Ohtoshi R."/>
            <person name="Malay A.D."/>
            <person name="Moran D.A.P."/>
            <person name="Tomita M."/>
            <person name="Numata K."/>
            <person name="Arakawa K."/>
        </authorList>
    </citation>
    <scope>NUCLEOTIDE SEQUENCE</scope>
</reference>
<name>A0A8X6VYY4_TRICX</name>
<dbReference type="GO" id="GO:0003676">
    <property type="term" value="F:nucleic acid binding"/>
    <property type="evidence" value="ECO:0007669"/>
    <property type="project" value="InterPro"/>
</dbReference>
<gene>
    <name evidence="1" type="primary">X975_19738</name>
    <name evidence="1" type="ORF">TNCV_2692541</name>
</gene>
<dbReference type="EMBL" id="BMAU01021370">
    <property type="protein sequence ID" value="GFY25063.1"/>
    <property type="molecule type" value="Genomic_DNA"/>
</dbReference>
<keyword evidence="2" id="KW-1185">Reference proteome</keyword>
<dbReference type="Proteomes" id="UP000887159">
    <property type="component" value="Unassembled WGS sequence"/>
</dbReference>
<evidence type="ECO:0000313" key="1">
    <source>
        <dbReference type="EMBL" id="GFY25063.1"/>
    </source>
</evidence>
<dbReference type="Gene3D" id="3.30.420.10">
    <property type="entry name" value="Ribonuclease H-like superfamily/Ribonuclease H"/>
    <property type="match status" value="2"/>
</dbReference>
<dbReference type="InterPro" id="IPR036397">
    <property type="entry name" value="RNaseH_sf"/>
</dbReference>
<evidence type="ECO:0000313" key="2">
    <source>
        <dbReference type="Proteomes" id="UP000887159"/>
    </source>
</evidence>
<organism evidence="1 2">
    <name type="scientific">Trichonephila clavipes</name>
    <name type="common">Golden silk orbweaver</name>
    <name type="synonym">Nephila clavipes</name>
    <dbReference type="NCBI Taxonomy" id="2585209"/>
    <lineage>
        <taxon>Eukaryota</taxon>
        <taxon>Metazoa</taxon>
        <taxon>Ecdysozoa</taxon>
        <taxon>Arthropoda</taxon>
        <taxon>Chelicerata</taxon>
        <taxon>Arachnida</taxon>
        <taxon>Araneae</taxon>
        <taxon>Araneomorphae</taxon>
        <taxon>Entelegynae</taxon>
        <taxon>Araneoidea</taxon>
        <taxon>Nephilidae</taxon>
        <taxon>Trichonephila</taxon>
    </lineage>
</organism>
<sequence>MWMTPKLEPPLLTTTPHQREDVSALDRFKVHHCHTWWVFRGTGLGLVTRQATIRYVYHSANAAIPLPTTSVHHFTVCAYNSTSFTAEWSVRKTSIAWSTLDAEPQSLHRQWCDERRIWVAEWNEVVFTDESRICLQHHDDRIRVWRHRGERMLNSCVMHRHTGSAPGIMIELLPWLVRSPDLSVIETTWSMDAERLNQITPTAATLDQFWQRVEAAWSAVSQEHIQSLFESMPRRVAAVIFNNSGLSGY</sequence>
<comment type="caution">
    <text evidence="1">The sequence shown here is derived from an EMBL/GenBank/DDBJ whole genome shotgun (WGS) entry which is preliminary data.</text>
</comment>
<dbReference type="AlphaFoldDB" id="A0A8X6VYY4"/>
<accession>A0A8X6VYY4</accession>
<proteinExistence type="predicted"/>
<protein>
    <submittedName>
        <fullName evidence="1">Transposable element Tcb1 transposase</fullName>
    </submittedName>
</protein>